<comment type="similarity">
    <text evidence="2">Belongs to the NCF2/NOXA1 family.</text>
</comment>
<evidence type="ECO:0000259" key="9">
    <source>
        <dbReference type="PROSITE" id="PS51745"/>
    </source>
</evidence>
<dbReference type="PROSITE" id="PS50005">
    <property type="entry name" value="TPR"/>
    <property type="match status" value="1"/>
</dbReference>
<dbReference type="PANTHER" id="PTHR15175">
    <property type="entry name" value="NEUTROPHIL CYTOSOLIC FACTOR 2, NEUTROPHIL NADPH OXIDASE FACTOR 2"/>
    <property type="match status" value="1"/>
</dbReference>
<dbReference type="SMART" id="SM00028">
    <property type="entry name" value="TPR"/>
    <property type="match status" value="3"/>
</dbReference>
<evidence type="ECO:0000256" key="2">
    <source>
        <dbReference type="ARBA" id="ARBA00008051"/>
    </source>
</evidence>
<feature type="compositionally biased region" description="Polar residues" evidence="8">
    <location>
        <begin position="274"/>
        <end position="283"/>
    </location>
</feature>
<feature type="domain" description="PB1" evidence="9">
    <location>
        <begin position="468"/>
        <end position="556"/>
    </location>
</feature>
<keyword evidence="6 7" id="KW-0802">TPR repeat</keyword>
<keyword evidence="5" id="KW-0677">Repeat</keyword>
<feature type="compositionally biased region" description="Low complexity" evidence="8">
    <location>
        <begin position="401"/>
        <end position="418"/>
    </location>
</feature>
<evidence type="ECO:0000256" key="1">
    <source>
        <dbReference type="ARBA" id="ARBA00004496"/>
    </source>
</evidence>
<dbReference type="Pfam" id="PF00564">
    <property type="entry name" value="PB1"/>
    <property type="match status" value="1"/>
</dbReference>
<accession>A0A5N5QDH1</accession>
<evidence type="ECO:0000313" key="10">
    <source>
        <dbReference type="EMBL" id="KAB5589583.1"/>
    </source>
</evidence>
<feature type="region of interest" description="Disordered" evidence="8">
    <location>
        <begin position="398"/>
        <end position="455"/>
    </location>
</feature>
<comment type="caution">
    <text evidence="10">The sequence shown here is derived from an EMBL/GenBank/DDBJ whole genome shotgun (WGS) entry which is preliminary data.</text>
</comment>
<reference evidence="10 11" key="1">
    <citation type="journal article" date="2019" name="Fungal Biol. Biotechnol.">
        <title>Draft genome sequence of fastidious pathogen Ceratobasidium theobromae, which causes vascular-streak dieback in Theobroma cacao.</title>
        <authorList>
            <person name="Ali S.S."/>
            <person name="Asman A."/>
            <person name="Shao J."/>
            <person name="Firmansyah A.P."/>
            <person name="Susilo A.W."/>
            <person name="Rosmana A."/>
            <person name="McMahon P."/>
            <person name="Junaid M."/>
            <person name="Guest D."/>
            <person name="Kheng T.Y."/>
            <person name="Meinhardt L.W."/>
            <person name="Bailey B.A."/>
        </authorList>
    </citation>
    <scope>NUCLEOTIDE SEQUENCE [LARGE SCALE GENOMIC DNA]</scope>
    <source>
        <strain evidence="10 11">CT2</strain>
    </source>
</reference>
<dbReference type="InterPro" id="IPR051864">
    <property type="entry name" value="NCF2_NOXA1"/>
</dbReference>
<protein>
    <submittedName>
        <fullName evidence="10">NADPH oxidase regulator NoxR</fullName>
    </submittedName>
</protein>
<dbReference type="EMBL" id="SSOP01000251">
    <property type="protein sequence ID" value="KAB5589583.1"/>
    <property type="molecule type" value="Genomic_DNA"/>
</dbReference>
<keyword evidence="3" id="KW-0728">SH3 domain</keyword>
<evidence type="ECO:0000256" key="3">
    <source>
        <dbReference type="ARBA" id="ARBA00022443"/>
    </source>
</evidence>
<feature type="compositionally biased region" description="Polar residues" evidence="8">
    <location>
        <begin position="436"/>
        <end position="445"/>
    </location>
</feature>
<sequence length="558" mass="61132">MTLSLKAELEAWASALTAYDAEDFQKALELFEVSTLLIGVIRASGADYYLRLGLPIIQPISDTSRISTNIGLILATVGEHGRAIEYFSRATELDSYLAIAYFQCGVSYFLLGNFEGAFQQFESALMWLRGNQAINYEQIGLNFRLYTAEVLFNRGLCLLNMGRDEEGMQDLRTALAEKVTPEHGVIDDAIKERGEGYTVFSIPVGVLFRPNPNKVKNLQAKDYLGKARLISKDGSKYETFDGVDPDQLAFRPDRFISDPGTRPGQSGAGAANLGRSSSDTGGTSAPRGAGALGRSVTTVARSPSRSDPQSRPDQSPLMRSATSVRPLRSQSPLQFSSKPLPAETGFAPTRGLSVRRTPGTLKQLPEMARTRLTELYESYLGRPAPTPGNINEWVESTTPGAPLSRAPSRAASVARSRAGNLSRSQSQAMVRRAPSSKGTMQSRRTLSYDEEEGYASGSGDFDDIMFETSKIQVRLHFKKDLRGMAITPNTSCDEFMDRVCAKFGRDYGDLSLKFSDEDGAKVTIIDDSDFELAIEVARAALSKGKDFRLEIWCEEVNA</sequence>
<dbReference type="SMART" id="SM00666">
    <property type="entry name" value="PB1"/>
    <property type="match status" value="1"/>
</dbReference>
<dbReference type="PROSITE" id="PS51745">
    <property type="entry name" value="PB1"/>
    <property type="match status" value="1"/>
</dbReference>
<dbReference type="OrthoDB" id="9450131at2759"/>
<feature type="repeat" description="TPR" evidence="7">
    <location>
        <begin position="64"/>
        <end position="97"/>
    </location>
</feature>
<evidence type="ECO:0000256" key="8">
    <source>
        <dbReference type="SAM" id="MobiDB-lite"/>
    </source>
</evidence>
<proteinExistence type="inferred from homology"/>
<evidence type="ECO:0000256" key="7">
    <source>
        <dbReference type="PROSITE-ProRule" id="PRU00339"/>
    </source>
</evidence>
<keyword evidence="4" id="KW-0963">Cytoplasm</keyword>
<evidence type="ECO:0000256" key="5">
    <source>
        <dbReference type="ARBA" id="ARBA00022737"/>
    </source>
</evidence>
<evidence type="ECO:0000313" key="11">
    <source>
        <dbReference type="Proteomes" id="UP000383932"/>
    </source>
</evidence>
<name>A0A5N5QDH1_9AGAM</name>
<dbReference type="Gene3D" id="1.25.40.10">
    <property type="entry name" value="Tetratricopeptide repeat domain"/>
    <property type="match status" value="1"/>
</dbReference>
<dbReference type="InterPro" id="IPR019734">
    <property type="entry name" value="TPR_rpt"/>
</dbReference>
<feature type="compositionally biased region" description="Low complexity" evidence="8">
    <location>
        <begin position="301"/>
        <end position="316"/>
    </location>
</feature>
<dbReference type="PANTHER" id="PTHR15175:SF0">
    <property type="entry name" value="SH3 DOMAIN-CONTAINING PROTEIN C23A1.17"/>
    <property type="match status" value="1"/>
</dbReference>
<feature type="compositionally biased region" description="Polar residues" evidence="8">
    <location>
        <begin position="320"/>
        <end position="337"/>
    </location>
</feature>
<gene>
    <name evidence="10" type="ORF">CTheo_6971</name>
</gene>
<dbReference type="Proteomes" id="UP000383932">
    <property type="component" value="Unassembled WGS sequence"/>
</dbReference>
<dbReference type="InterPro" id="IPR011990">
    <property type="entry name" value="TPR-like_helical_dom_sf"/>
</dbReference>
<dbReference type="AlphaFoldDB" id="A0A5N5QDH1"/>
<dbReference type="SUPFAM" id="SSF48452">
    <property type="entry name" value="TPR-like"/>
    <property type="match status" value="1"/>
</dbReference>
<dbReference type="InterPro" id="IPR000270">
    <property type="entry name" value="PB1_dom"/>
</dbReference>
<feature type="compositionally biased region" description="Polar residues" evidence="8">
    <location>
        <begin position="419"/>
        <end position="428"/>
    </location>
</feature>
<feature type="region of interest" description="Disordered" evidence="8">
    <location>
        <begin position="241"/>
        <end position="354"/>
    </location>
</feature>
<evidence type="ECO:0000256" key="4">
    <source>
        <dbReference type="ARBA" id="ARBA00022490"/>
    </source>
</evidence>
<comment type="subcellular location">
    <subcellularLocation>
        <location evidence="1">Cytoplasm</location>
    </subcellularLocation>
</comment>
<dbReference type="GO" id="GO:0005737">
    <property type="term" value="C:cytoplasm"/>
    <property type="evidence" value="ECO:0007669"/>
    <property type="project" value="UniProtKB-SubCell"/>
</dbReference>
<dbReference type="Gene3D" id="3.10.20.90">
    <property type="entry name" value="Phosphatidylinositol 3-kinase Catalytic Subunit, Chain A, domain 1"/>
    <property type="match status" value="1"/>
</dbReference>
<dbReference type="Pfam" id="PF13181">
    <property type="entry name" value="TPR_8"/>
    <property type="match status" value="2"/>
</dbReference>
<dbReference type="FunFam" id="1.25.40.10:FF:000017">
    <property type="entry name" value="NADPH oxidase regulator NoxR"/>
    <property type="match status" value="1"/>
</dbReference>
<keyword evidence="11" id="KW-1185">Reference proteome</keyword>
<dbReference type="InterPro" id="IPR053793">
    <property type="entry name" value="PB1-like"/>
</dbReference>
<dbReference type="SUPFAM" id="SSF54277">
    <property type="entry name" value="CAD &amp; PB1 domains"/>
    <property type="match status" value="1"/>
</dbReference>
<evidence type="ECO:0000256" key="6">
    <source>
        <dbReference type="ARBA" id="ARBA00022803"/>
    </source>
</evidence>
<organism evidence="10 11">
    <name type="scientific">Ceratobasidium theobromae</name>
    <dbReference type="NCBI Taxonomy" id="1582974"/>
    <lineage>
        <taxon>Eukaryota</taxon>
        <taxon>Fungi</taxon>
        <taxon>Dikarya</taxon>
        <taxon>Basidiomycota</taxon>
        <taxon>Agaricomycotina</taxon>
        <taxon>Agaricomycetes</taxon>
        <taxon>Cantharellales</taxon>
        <taxon>Ceratobasidiaceae</taxon>
        <taxon>Ceratobasidium</taxon>
    </lineage>
</organism>